<keyword evidence="2 5" id="KW-0689">Ribosomal protein</keyword>
<evidence type="ECO:0000256" key="5">
    <source>
        <dbReference type="HAMAP-Rule" id="MF_01326"/>
    </source>
</evidence>
<comment type="similarity">
    <text evidence="1 5">Belongs to the universal ribosomal protein uL24 family.</text>
</comment>
<dbReference type="AlphaFoldDB" id="A0A3P3VV74"/>
<dbReference type="Proteomes" id="UP000274391">
    <property type="component" value="Unassembled WGS sequence"/>
</dbReference>
<dbReference type="Pfam" id="PF17136">
    <property type="entry name" value="ribosomal_L24"/>
    <property type="match status" value="1"/>
</dbReference>
<feature type="compositionally biased region" description="Basic and acidic residues" evidence="6">
    <location>
        <begin position="115"/>
        <end position="131"/>
    </location>
</feature>
<dbReference type="SUPFAM" id="SSF50104">
    <property type="entry name" value="Translation proteins SH3-like domain"/>
    <property type="match status" value="1"/>
</dbReference>
<keyword evidence="5" id="KW-0694">RNA-binding</keyword>
<dbReference type="CDD" id="cd06089">
    <property type="entry name" value="KOW_RPL26"/>
    <property type="match status" value="1"/>
</dbReference>
<comment type="subunit">
    <text evidence="5">Part of the 50S ribosomal subunit.</text>
</comment>
<name>A0A3P3VV74_9MICO</name>
<evidence type="ECO:0000313" key="9">
    <source>
        <dbReference type="Proteomes" id="UP000274391"/>
    </source>
</evidence>
<comment type="caution">
    <text evidence="8">The sequence shown here is derived from an EMBL/GenBank/DDBJ whole genome shotgun (WGS) entry which is preliminary data.</text>
</comment>
<accession>A0A3P3VV74</accession>
<feature type="domain" description="Large ribosomal subunit protein uL24 C-terminal" evidence="7">
    <location>
        <begin position="45"/>
        <end position="113"/>
    </location>
</feature>
<feature type="region of interest" description="Disordered" evidence="6">
    <location>
        <begin position="1"/>
        <end position="27"/>
    </location>
</feature>
<dbReference type="InterPro" id="IPR014722">
    <property type="entry name" value="Rib_uL2_dom2"/>
</dbReference>
<evidence type="ECO:0000256" key="3">
    <source>
        <dbReference type="ARBA" id="ARBA00023274"/>
    </source>
</evidence>
<comment type="function">
    <text evidence="5">One of two assembly initiator proteins, it binds directly to the 5'-end of the 23S rRNA, where it nucleates assembly of the 50S subunit.</text>
</comment>
<evidence type="ECO:0000259" key="7">
    <source>
        <dbReference type="Pfam" id="PF17136"/>
    </source>
</evidence>
<reference evidence="8 9" key="1">
    <citation type="submission" date="2018-11" db="EMBL/GenBank/DDBJ databases">
        <title>YIM 102482-1 draft genome.</title>
        <authorList>
            <person name="Li G."/>
            <person name="Jiang Y."/>
        </authorList>
    </citation>
    <scope>NUCLEOTIDE SEQUENCE [LARGE SCALE GENOMIC DNA]</scope>
    <source>
        <strain evidence="8 9">YIM 102482-1</strain>
    </source>
</reference>
<dbReference type="GO" id="GO:0006412">
    <property type="term" value="P:translation"/>
    <property type="evidence" value="ECO:0007669"/>
    <property type="project" value="UniProtKB-UniRule"/>
</dbReference>
<dbReference type="Gene3D" id="2.30.30.30">
    <property type="match status" value="1"/>
</dbReference>
<sequence>MAKIRKGDLVEVISGPTQDRGGDRGRQGKVLEVLADQDRVIVEGVNYATKHTRVGQTQRGSKTGGIETAEAPIHISNVALVNPETGKPARTGVKVEQVEKDGVTKTVRTRVFKPSRRDGDAVKAEKKTEKKAPKKAAKKDNE</sequence>
<dbReference type="OrthoDB" id="9807419at2"/>
<comment type="function">
    <text evidence="5">One of the proteins that surrounds the polypeptide exit tunnel on the outside of the subunit.</text>
</comment>
<dbReference type="InterPro" id="IPR057264">
    <property type="entry name" value="Ribosomal_uL24_C"/>
</dbReference>
<dbReference type="GO" id="GO:1990904">
    <property type="term" value="C:ribonucleoprotein complex"/>
    <property type="evidence" value="ECO:0007669"/>
    <property type="project" value="UniProtKB-KW"/>
</dbReference>
<gene>
    <name evidence="5" type="primary">rplX</name>
    <name evidence="8" type="ORF">EG850_06745</name>
</gene>
<dbReference type="InterPro" id="IPR003256">
    <property type="entry name" value="Ribosomal_uL24"/>
</dbReference>
<evidence type="ECO:0000313" key="8">
    <source>
        <dbReference type="EMBL" id="RRJ86712.1"/>
    </source>
</evidence>
<organism evidence="8 9">
    <name type="scientific">Gulosibacter macacae</name>
    <dbReference type="NCBI Taxonomy" id="2488791"/>
    <lineage>
        <taxon>Bacteria</taxon>
        <taxon>Bacillati</taxon>
        <taxon>Actinomycetota</taxon>
        <taxon>Actinomycetes</taxon>
        <taxon>Micrococcales</taxon>
        <taxon>Microbacteriaceae</taxon>
        <taxon>Gulosibacter</taxon>
    </lineage>
</organism>
<dbReference type="GO" id="GO:0019843">
    <property type="term" value="F:rRNA binding"/>
    <property type="evidence" value="ECO:0007669"/>
    <property type="project" value="UniProtKB-UniRule"/>
</dbReference>
<proteinExistence type="inferred from homology"/>
<dbReference type="EMBL" id="RQVS01000007">
    <property type="protein sequence ID" value="RRJ86712.1"/>
    <property type="molecule type" value="Genomic_DNA"/>
</dbReference>
<keyword evidence="3 5" id="KW-0687">Ribonucleoprotein</keyword>
<keyword evidence="9" id="KW-1185">Reference proteome</keyword>
<feature type="compositionally biased region" description="Basic residues" evidence="6">
    <location>
        <begin position="132"/>
        <end position="142"/>
    </location>
</feature>
<feature type="region of interest" description="Disordered" evidence="6">
    <location>
        <begin position="106"/>
        <end position="142"/>
    </location>
</feature>
<evidence type="ECO:0000256" key="1">
    <source>
        <dbReference type="ARBA" id="ARBA00010618"/>
    </source>
</evidence>
<evidence type="ECO:0000256" key="6">
    <source>
        <dbReference type="SAM" id="MobiDB-lite"/>
    </source>
</evidence>
<dbReference type="GO" id="GO:0005840">
    <property type="term" value="C:ribosome"/>
    <property type="evidence" value="ECO:0007669"/>
    <property type="project" value="UniProtKB-KW"/>
</dbReference>
<dbReference type="NCBIfam" id="TIGR01079">
    <property type="entry name" value="rplX_bact"/>
    <property type="match status" value="1"/>
</dbReference>
<evidence type="ECO:0000256" key="2">
    <source>
        <dbReference type="ARBA" id="ARBA00022980"/>
    </source>
</evidence>
<dbReference type="HAMAP" id="MF_01326_B">
    <property type="entry name" value="Ribosomal_uL24_B"/>
    <property type="match status" value="1"/>
</dbReference>
<dbReference type="GO" id="GO:0003735">
    <property type="term" value="F:structural constituent of ribosome"/>
    <property type="evidence" value="ECO:0007669"/>
    <property type="project" value="InterPro"/>
</dbReference>
<protein>
    <recommendedName>
        <fullName evidence="4 5">Large ribosomal subunit protein uL24</fullName>
    </recommendedName>
</protein>
<dbReference type="InterPro" id="IPR041988">
    <property type="entry name" value="Ribosomal_uL24_KOW"/>
</dbReference>
<dbReference type="InterPro" id="IPR008991">
    <property type="entry name" value="Translation_prot_SH3-like_sf"/>
</dbReference>
<keyword evidence="5" id="KW-0699">rRNA-binding</keyword>
<evidence type="ECO:0000256" key="4">
    <source>
        <dbReference type="ARBA" id="ARBA00035206"/>
    </source>
</evidence>
<dbReference type="PANTHER" id="PTHR12903">
    <property type="entry name" value="MITOCHONDRIAL RIBOSOMAL PROTEIN L24"/>
    <property type="match status" value="1"/>
</dbReference>